<dbReference type="EMBL" id="KB095811">
    <property type="protein sequence ID" value="ESO12969.1"/>
    <property type="molecule type" value="Genomic_DNA"/>
</dbReference>
<dbReference type="EnsemblMetazoa" id="HelroT159564">
    <property type="protein sequence ID" value="HelroP159564"/>
    <property type="gene ID" value="HelroG159564"/>
</dbReference>
<dbReference type="HOGENOM" id="CLU_702619_0_0_1"/>
<accession>T1EP61</accession>
<keyword evidence="1" id="KW-0812">Transmembrane</keyword>
<dbReference type="EMBL" id="AMQM01000275">
    <property type="status" value="NOT_ANNOTATED_CDS"/>
    <property type="molecule type" value="Genomic_DNA"/>
</dbReference>
<evidence type="ECO:0000313" key="4">
    <source>
        <dbReference type="Proteomes" id="UP000015101"/>
    </source>
</evidence>
<keyword evidence="1" id="KW-1133">Transmembrane helix</keyword>
<dbReference type="Proteomes" id="UP000015101">
    <property type="component" value="Unassembled WGS sequence"/>
</dbReference>
<evidence type="ECO:0000313" key="2">
    <source>
        <dbReference type="EMBL" id="ESO12969.1"/>
    </source>
</evidence>
<dbReference type="KEGG" id="hro:HELRODRAFT_159564"/>
<dbReference type="InParanoid" id="T1EP61"/>
<dbReference type="GeneID" id="20198361"/>
<evidence type="ECO:0000313" key="3">
    <source>
        <dbReference type="EnsemblMetazoa" id="HelroP159564"/>
    </source>
</evidence>
<reference evidence="3" key="3">
    <citation type="submission" date="2015-06" db="UniProtKB">
        <authorList>
            <consortium name="EnsemblMetazoa"/>
        </authorList>
    </citation>
    <scope>IDENTIFICATION</scope>
</reference>
<protein>
    <submittedName>
        <fullName evidence="2 3">Uncharacterized protein</fullName>
    </submittedName>
</protein>
<feature type="transmembrane region" description="Helical" evidence="1">
    <location>
        <begin position="350"/>
        <end position="374"/>
    </location>
</feature>
<proteinExistence type="predicted"/>
<keyword evidence="4" id="KW-1185">Reference proteome</keyword>
<keyword evidence="1" id="KW-0472">Membrane</keyword>
<reference evidence="2 4" key="2">
    <citation type="journal article" date="2013" name="Nature">
        <title>Insights into bilaterian evolution from three spiralian genomes.</title>
        <authorList>
            <person name="Simakov O."/>
            <person name="Marletaz F."/>
            <person name="Cho S.J."/>
            <person name="Edsinger-Gonzales E."/>
            <person name="Havlak P."/>
            <person name="Hellsten U."/>
            <person name="Kuo D.H."/>
            <person name="Larsson T."/>
            <person name="Lv J."/>
            <person name="Arendt D."/>
            <person name="Savage R."/>
            <person name="Osoegawa K."/>
            <person name="de Jong P."/>
            <person name="Grimwood J."/>
            <person name="Chapman J.A."/>
            <person name="Shapiro H."/>
            <person name="Aerts A."/>
            <person name="Otillar R.P."/>
            <person name="Terry A.Y."/>
            <person name="Boore J.L."/>
            <person name="Grigoriev I.V."/>
            <person name="Lindberg D.R."/>
            <person name="Seaver E.C."/>
            <person name="Weisblat D.A."/>
            <person name="Putnam N.H."/>
            <person name="Rokhsar D.S."/>
        </authorList>
    </citation>
    <scope>NUCLEOTIDE SEQUENCE</scope>
</reference>
<sequence length="393" mass="43460">MVYSKYFVLSAFYYVYTLYFLSSVSCNIIEPDYYDQWLFENSNVTSRDGQTVQFIDVIGGDVSDVNVTTGGTTMNDFADLSPSAVVDTAALFNSSTSAGELQEYTLINTDFSQATTATQTSANIGENLITSGLNASSTSKSTDLLQLIKAGTIFVANQFKENNNLDNNQAINQSDFKLADNLTTIVTPQLLSIAADESYEKRKFTIFDNLTTIVISQMSEINANESYEEWNFVDDMENRTTTSGTPSAIMEIKKLLSEFYGLDTEILAIDASVTTAGHITNQMANENVSDSYNGTMNSGSQLTEITKITLNKSELTETSNFTLNNTINCSIFLRFHRSSLCNKDFDVSSAGLILIVVVGLAFTILLFFCVMKLLRCYNVTGRSKYKYTVLTNE</sequence>
<dbReference type="AlphaFoldDB" id="T1EP61"/>
<evidence type="ECO:0000256" key="1">
    <source>
        <dbReference type="SAM" id="Phobius"/>
    </source>
</evidence>
<gene>
    <name evidence="3" type="primary">20198361</name>
    <name evidence="2" type="ORF">HELRODRAFT_159564</name>
</gene>
<dbReference type="PROSITE" id="PS51257">
    <property type="entry name" value="PROKAR_LIPOPROTEIN"/>
    <property type="match status" value="1"/>
</dbReference>
<name>T1EP61_HELRO</name>
<dbReference type="CTD" id="20198361"/>
<organism evidence="3 4">
    <name type="scientific">Helobdella robusta</name>
    <name type="common">Californian leech</name>
    <dbReference type="NCBI Taxonomy" id="6412"/>
    <lineage>
        <taxon>Eukaryota</taxon>
        <taxon>Metazoa</taxon>
        <taxon>Spiralia</taxon>
        <taxon>Lophotrochozoa</taxon>
        <taxon>Annelida</taxon>
        <taxon>Clitellata</taxon>
        <taxon>Hirudinea</taxon>
        <taxon>Rhynchobdellida</taxon>
        <taxon>Glossiphoniidae</taxon>
        <taxon>Helobdella</taxon>
    </lineage>
</organism>
<dbReference type="RefSeq" id="XP_009009689.1">
    <property type="nucleotide sequence ID" value="XM_009011441.1"/>
</dbReference>
<reference evidence="4" key="1">
    <citation type="submission" date="2012-12" db="EMBL/GenBank/DDBJ databases">
        <authorList>
            <person name="Hellsten U."/>
            <person name="Grimwood J."/>
            <person name="Chapman J.A."/>
            <person name="Shapiro H."/>
            <person name="Aerts A."/>
            <person name="Otillar R.P."/>
            <person name="Terry A.Y."/>
            <person name="Boore J.L."/>
            <person name="Simakov O."/>
            <person name="Marletaz F."/>
            <person name="Cho S.-J."/>
            <person name="Edsinger-Gonzales E."/>
            <person name="Havlak P."/>
            <person name="Kuo D.-H."/>
            <person name="Larsson T."/>
            <person name="Lv J."/>
            <person name="Arendt D."/>
            <person name="Savage R."/>
            <person name="Osoegawa K."/>
            <person name="de Jong P."/>
            <person name="Lindberg D.R."/>
            <person name="Seaver E.C."/>
            <person name="Weisblat D.A."/>
            <person name="Putnam N.H."/>
            <person name="Grigoriev I.V."/>
            <person name="Rokhsar D.S."/>
        </authorList>
    </citation>
    <scope>NUCLEOTIDE SEQUENCE</scope>
</reference>